<feature type="transmembrane region" description="Helical" evidence="6">
    <location>
        <begin position="45"/>
        <end position="64"/>
    </location>
</feature>
<comment type="subcellular location">
    <subcellularLocation>
        <location evidence="1">Cell membrane</location>
        <topology evidence="1">Multi-pass membrane protein</topology>
    </subcellularLocation>
</comment>
<proteinExistence type="predicted"/>
<feature type="transmembrane region" description="Helical" evidence="6">
    <location>
        <begin position="84"/>
        <end position="101"/>
    </location>
</feature>
<evidence type="ECO:0000256" key="4">
    <source>
        <dbReference type="ARBA" id="ARBA00022989"/>
    </source>
</evidence>
<sequence>MYTNADSVGLPDRVQLKRLLLWQVVFALAATLAALPFGLAVTASAAVGAAVCLLANWVFALRVFKRYRAQQPGEIVLRMYGAEIIKIAMILALFSVAFATIDSLNLPAMLGAYFAVQVLPALFASRPDSRPDARTASDGSKQTRE</sequence>
<keyword evidence="2" id="KW-1003">Cell membrane</keyword>
<dbReference type="GO" id="GO:0005886">
    <property type="term" value="C:plasma membrane"/>
    <property type="evidence" value="ECO:0007669"/>
    <property type="project" value="UniProtKB-SubCell"/>
</dbReference>
<evidence type="ECO:0000313" key="7">
    <source>
        <dbReference type="EMBL" id="KAA6186102.1"/>
    </source>
</evidence>
<protein>
    <submittedName>
        <fullName evidence="7">F0F1 ATP synthase assembly protein I</fullName>
    </submittedName>
</protein>
<evidence type="ECO:0000256" key="6">
    <source>
        <dbReference type="SAM" id="Phobius"/>
    </source>
</evidence>
<organism evidence="7 8">
    <name type="scientific">Thiohalocapsa marina</name>
    <dbReference type="NCBI Taxonomy" id="424902"/>
    <lineage>
        <taxon>Bacteria</taxon>
        <taxon>Pseudomonadati</taxon>
        <taxon>Pseudomonadota</taxon>
        <taxon>Gammaproteobacteria</taxon>
        <taxon>Chromatiales</taxon>
        <taxon>Chromatiaceae</taxon>
        <taxon>Thiohalocapsa</taxon>
    </lineage>
</organism>
<feature type="transmembrane region" description="Helical" evidence="6">
    <location>
        <begin position="107"/>
        <end position="124"/>
    </location>
</feature>
<gene>
    <name evidence="7" type="ORF">F2Q65_06145</name>
</gene>
<name>A0A5M8FSV5_9GAMM</name>
<evidence type="ECO:0000313" key="8">
    <source>
        <dbReference type="Proteomes" id="UP000322981"/>
    </source>
</evidence>
<comment type="caution">
    <text evidence="7">The sequence shown here is derived from an EMBL/GenBank/DDBJ whole genome shotgun (WGS) entry which is preliminary data.</text>
</comment>
<keyword evidence="4 6" id="KW-1133">Transmembrane helix</keyword>
<dbReference type="AlphaFoldDB" id="A0A5M8FSV5"/>
<dbReference type="InterPro" id="IPR005598">
    <property type="entry name" value="ATP_synth_I"/>
</dbReference>
<dbReference type="EMBL" id="VWXX01000006">
    <property type="protein sequence ID" value="KAA6186102.1"/>
    <property type="molecule type" value="Genomic_DNA"/>
</dbReference>
<feature type="transmembrane region" description="Helical" evidence="6">
    <location>
        <begin position="20"/>
        <end position="39"/>
    </location>
</feature>
<evidence type="ECO:0000256" key="1">
    <source>
        <dbReference type="ARBA" id="ARBA00004651"/>
    </source>
</evidence>
<evidence type="ECO:0000256" key="2">
    <source>
        <dbReference type="ARBA" id="ARBA00022475"/>
    </source>
</evidence>
<dbReference type="Pfam" id="PF03899">
    <property type="entry name" value="ATP-synt_I"/>
    <property type="match status" value="1"/>
</dbReference>
<keyword evidence="5 6" id="KW-0472">Membrane</keyword>
<dbReference type="OrthoDB" id="5769704at2"/>
<evidence type="ECO:0000256" key="5">
    <source>
        <dbReference type="ARBA" id="ARBA00023136"/>
    </source>
</evidence>
<evidence type="ECO:0000256" key="3">
    <source>
        <dbReference type="ARBA" id="ARBA00022692"/>
    </source>
</evidence>
<keyword evidence="3 6" id="KW-0812">Transmembrane</keyword>
<dbReference type="Proteomes" id="UP000322981">
    <property type="component" value="Unassembled WGS sequence"/>
</dbReference>
<reference evidence="7 8" key="1">
    <citation type="submission" date="2019-09" db="EMBL/GenBank/DDBJ databases">
        <title>Whole-genome sequence of the purple sulfur bacterium Thiohalocapsa marina DSM 19078.</title>
        <authorList>
            <person name="Kyndt J.A."/>
            <person name="Meyer T.E."/>
        </authorList>
    </citation>
    <scope>NUCLEOTIDE SEQUENCE [LARGE SCALE GENOMIC DNA]</scope>
    <source>
        <strain evidence="7 8">DSM 19078</strain>
    </source>
</reference>
<keyword evidence="8" id="KW-1185">Reference proteome</keyword>
<accession>A0A5M8FSV5</accession>